<gene>
    <name evidence="1" type="ORF">B4147_3958</name>
</gene>
<reference evidence="1 2" key="1">
    <citation type="journal article" date="2015" name="Genome Announc.">
        <title>Next-Generation Whole-Genome Sequencing of Eight Strains of Bacillus cereus, Isolated from Food.</title>
        <authorList>
            <person name="Krawczyk A.O."/>
            <person name="de Jong A."/>
            <person name="Eijlander R.T."/>
            <person name="Berendsen E.M."/>
            <person name="Holsappel S."/>
            <person name="Wells-Bennik M.H."/>
            <person name="Kuipers O.P."/>
        </authorList>
    </citation>
    <scope>NUCLEOTIDE SEQUENCE [LARGE SCALE GENOMIC DNA]</scope>
    <source>
        <strain evidence="1 2">B4147</strain>
    </source>
</reference>
<comment type="caution">
    <text evidence="1">The sequence shown here is derived from an EMBL/GenBank/DDBJ whole genome shotgun (WGS) entry which is preliminary data.</text>
</comment>
<evidence type="ECO:0000313" key="2">
    <source>
        <dbReference type="Proteomes" id="UP000035350"/>
    </source>
</evidence>
<dbReference type="EMBL" id="LCYN01000004">
    <property type="protein sequence ID" value="KKZ99374.1"/>
    <property type="molecule type" value="Genomic_DNA"/>
</dbReference>
<reference evidence="2" key="2">
    <citation type="submission" date="2015-04" db="EMBL/GenBank/DDBJ databases">
        <title>Draft Genome Sequences of Eight Spore-Forming Food Isolates of Bacillus cereus Genome sequencing.</title>
        <authorList>
            <person name="Krawcyk A.O."/>
            <person name="de Jong A."/>
            <person name="Eijlander R.T."/>
            <person name="Berendsen E.M."/>
            <person name="Holsappel S."/>
            <person name="Wells-Bennik M."/>
            <person name="Kuipers O.P."/>
        </authorList>
    </citation>
    <scope>NUCLEOTIDE SEQUENCE [LARGE SCALE GENOMIC DNA]</scope>
    <source>
        <strain evidence="2">B4147</strain>
    </source>
</reference>
<evidence type="ECO:0000313" key="1">
    <source>
        <dbReference type="EMBL" id="KKZ99374.1"/>
    </source>
</evidence>
<sequence>MMHKVLKETDIENKPHILFIGGWTKPIQDALDSGFTVSYIGSYAKHINCSRFNL</sequence>
<organism evidence="1 2">
    <name type="scientific">Bacillus wiedmannii</name>
    <dbReference type="NCBI Taxonomy" id="1890302"/>
    <lineage>
        <taxon>Bacteria</taxon>
        <taxon>Bacillati</taxon>
        <taxon>Bacillota</taxon>
        <taxon>Bacilli</taxon>
        <taxon>Bacillales</taxon>
        <taxon>Bacillaceae</taxon>
        <taxon>Bacillus</taxon>
        <taxon>Bacillus cereus group</taxon>
    </lineage>
</organism>
<dbReference type="Proteomes" id="UP000035350">
    <property type="component" value="Unassembled WGS sequence"/>
</dbReference>
<proteinExistence type="predicted"/>
<dbReference type="AlphaFoldDB" id="A0A0G8CIS6"/>
<dbReference type="PATRIC" id="fig|1396.433.peg.2844"/>
<accession>A0A0G8CIS6</accession>
<protein>
    <submittedName>
        <fullName evidence="1">Uncharacterized protein</fullName>
    </submittedName>
</protein>
<name>A0A0G8CIS6_9BACI</name>